<dbReference type="Pfam" id="PF07963">
    <property type="entry name" value="N_methyl"/>
    <property type="match status" value="1"/>
</dbReference>
<evidence type="ECO:0000313" key="3">
    <source>
        <dbReference type="EMBL" id="TNM50221.1"/>
    </source>
</evidence>
<dbReference type="OrthoDB" id="3783984at2"/>
<dbReference type="SUPFAM" id="SSF54523">
    <property type="entry name" value="Pili subunits"/>
    <property type="match status" value="1"/>
</dbReference>
<dbReference type="RefSeq" id="WP_139620991.1">
    <property type="nucleotide sequence ID" value="NZ_VDMP01000010.1"/>
</dbReference>
<organism evidence="3 4">
    <name type="scientific">Nocardioides albidus</name>
    <dbReference type="NCBI Taxonomy" id="1517589"/>
    <lineage>
        <taxon>Bacteria</taxon>
        <taxon>Bacillati</taxon>
        <taxon>Actinomycetota</taxon>
        <taxon>Actinomycetes</taxon>
        <taxon>Propionibacteriales</taxon>
        <taxon>Nocardioidaceae</taxon>
        <taxon>Nocardioides</taxon>
    </lineage>
</organism>
<protein>
    <submittedName>
        <fullName evidence="3">Type II secretion system protein</fullName>
    </submittedName>
</protein>
<dbReference type="EMBL" id="VDMP01000010">
    <property type="protein sequence ID" value="TNM50221.1"/>
    <property type="molecule type" value="Genomic_DNA"/>
</dbReference>
<reference evidence="3 4" key="1">
    <citation type="journal article" date="2016" name="Int. J. Syst. Evol. Microbiol.">
        <title>Nocardioides albidus sp. nov., an actinobacterium isolated from garden soil.</title>
        <authorList>
            <person name="Singh H."/>
            <person name="Du J."/>
            <person name="Trinh H."/>
            <person name="Won K."/>
            <person name="Yang J.E."/>
            <person name="Yin C."/>
            <person name="Kook M."/>
            <person name="Yi T.H."/>
        </authorList>
    </citation>
    <scope>NUCLEOTIDE SEQUENCE [LARGE SCALE GENOMIC DNA]</scope>
    <source>
        <strain evidence="3 4">CCTCC AB 2015297</strain>
    </source>
</reference>
<sequence length="217" mass="22964">MLTRERLRRGRDAGFTLIELVVTVAILGVIAVVLLGVVIQYLKVSGTTQARLAESTDQQFISAYWQNDVSSLGRRTFTPTDPSNPAPTAQSVYVGTTGPSNCGATVGTVVVAFAWGEYPVNASVSTAWTPTAQEVTYVRVGSSAPYSLKRVRCKDGVEGAPLTVAHNLTGTPTITCDATCTAGSPPNRVSMEFTVRDPSEPASTGYTTTVSADRRQG</sequence>
<keyword evidence="2" id="KW-1133">Transmembrane helix</keyword>
<dbReference type="InterPro" id="IPR012902">
    <property type="entry name" value="N_methyl_site"/>
</dbReference>
<gene>
    <name evidence="3" type="ORF">FHP29_00895</name>
</gene>
<proteinExistence type="predicted"/>
<evidence type="ECO:0000256" key="2">
    <source>
        <dbReference type="SAM" id="Phobius"/>
    </source>
</evidence>
<dbReference type="AlphaFoldDB" id="A0A5C4WPW8"/>
<evidence type="ECO:0000256" key="1">
    <source>
        <dbReference type="SAM" id="MobiDB-lite"/>
    </source>
</evidence>
<name>A0A5C4WPW8_9ACTN</name>
<accession>A0A5C4WPW8</accession>
<keyword evidence="2" id="KW-0472">Membrane</keyword>
<dbReference type="NCBIfam" id="TIGR02532">
    <property type="entry name" value="IV_pilin_GFxxxE"/>
    <property type="match status" value="1"/>
</dbReference>
<dbReference type="Proteomes" id="UP000313231">
    <property type="component" value="Unassembled WGS sequence"/>
</dbReference>
<keyword evidence="2" id="KW-0812">Transmembrane</keyword>
<keyword evidence="4" id="KW-1185">Reference proteome</keyword>
<feature type="compositionally biased region" description="Polar residues" evidence="1">
    <location>
        <begin position="201"/>
        <end position="211"/>
    </location>
</feature>
<feature type="transmembrane region" description="Helical" evidence="2">
    <location>
        <begin position="20"/>
        <end position="42"/>
    </location>
</feature>
<dbReference type="Gene3D" id="3.30.700.10">
    <property type="entry name" value="Glycoprotein, Type 4 Pilin"/>
    <property type="match status" value="1"/>
</dbReference>
<comment type="caution">
    <text evidence="3">The sequence shown here is derived from an EMBL/GenBank/DDBJ whole genome shotgun (WGS) entry which is preliminary data.</text>
</comment>
<dbReference type="PROSITE" id="PS00409">
    <property type="entry name" value="PROKAR_NTER_METHYL"/>
    <property type="match status" value="1"/>
</dbReference>
<feature type="region of interest" description="Disordered" evidence="1">
    <location>
        <begin position="197"/>
        <end position="217"/>
    </location>
</feature>
<evidence type="ECO:0000313" key="4">
    <source>
        <dbReference type="Proteomes" id="UP000313231"/>
    </source>
</evidence>
<dbReference type="InterPro" id="IPR045584">
    <property type="entry name" value="Pilin-like"/>
</dbReference>